<organism evidence="2 3">
    <name type="scientific">Panicum virgatum</name>
    <name type="common">Blackwell switchgrass</name>
    <dbReference type="NCBI Taxonomy" id="38727"/>
    <lineage>
        <taxon>Eukaryota</taxon>
        <taxon>Viridiplantae</taxon>
        <taxon>Streptophyta</taxon>
        <taxon>Embryophyta</taxon>
        <taxon>Tracheophyta</taxon>
        <taxon>Spermatophyta</taxon>
        <taxon>Magnoliopsida</taxon>
        <taxon>Liliopsida</taxon>
        <taxon>Poales</taxon>
        <taxon>Poaceae</taxon>
        <taxon>PACMAD clade</taxon>
        <taxon>Panicoideae</taxon>
        <taxon>Panicodae</taxon>
        <taxon>Paniceae</taxon>
        <taxon>Panicinae</taxon>
        <taxon>Panicum</taxon>
        <taxon>Panicum sect. Hiantes</taxon>
    </lineage>
</organism>
<dbReference type="InterPro" id="IPR055298">
    <property type="entry name" value="AtLOH3-like"/>
</dbReference>
<dbReference type="GO" id="GO:0046983">
    <property type="term" value="F:protein dimerization activity"/>
    <property type="evidence" value="ECO:0007669"/>
    <property type="project" value="InterPro"/>
</dbReference>
<feature type="domain" description="TTF-type" evidence="1">
    <location>
        <begin position="65"/>
        <end position="157"/>
    </location>
</feature>
<evidence type="ECO:0000313" key="3">
    <source>
        <dbReference type="Proteomes" id="UP000823388"/>
    </source>
</evidence>
<dbReference type="InterPro" id="IPR025398">
    <property type="entry name" value="DUF4371"/>
</dbReference>
<accession>A0A8T0WYK5</accession>
<dbReference type="InterPro" id="IPR008906">
    <property type="entry name" value="HATC_C_dom"/>
</dbReference>
<dbReference type="InterPro" id="IPR012337">
    <property type="entry name" value="RNaseH-like_sf"/>
</dbReference>
<proteinExistence type="predicted"/>
<dbReference type="PANTHER" id="PTHR11697">
    <property type="entry name" value="GENERAL TRANSCRIPTION FACTOR 2-RELATED ZINC FINGER PROTEIN"/>
    <property type="match status" value="1"/>
</dbReference>
<dbReference type="SMART" id="SM00597">
    <property type="entry name" value="ZnF_TTF"/>
    <property type="match status" value="1"/>
</dbReference>
<reference evidence="2" key="1">
    <citation type="submission" date="2020-05" db="EMBL/GenBank/DDBJ databases">
        <title>WGS assembly of Panicum virgatum.</title>
        <authorList>
            <person name="Lovell J.T."/>
            <person name="Jenkins J."/>
            <person name="Shu S."/>
            <person name="Juenger T.E."/>
            <person name="Schmutz J."/>
        </authorList>
    </citation>
    <scope>NUCLEOTIDE SEQUENCE</scope>
    <source>
        <strain evidence="2">AP13</strain>
    </source>
</reference>
<sequence>MVEEKNQEQEEPAYDINCLPHDPGLRLSIASYHVNDQDAVRRLYVLRGPFKPIAHQFPKRKIGDRYRSCSLVWLFKHNWVEYSIKKDSVFCFYCYLFKDKKSKGKGTNAFTVKGWRNWNMGEQALLKHMDSKAHKAAQEKLIGFMDPGAQIGNKIEKWSDEDRRLYKVRLKYTLRCLKFLLHQGLAFRGHDESEESSNRGNFIELLKFLAANSEEVDKYVLKNAPGNCSLISPKIQKQVIHCCAIETRKKIIEEIGDEPYAILTDESSDISHREQLALCLRYVDKLGRPCEHFIGVVHVDDTSSLSLKNAIEALLVTNGLTMTQIRGQGYDGASNMKGGVRGLKTLIMQESPSAYYIHCFARQLQLVLVAVAKGNTDCQGFFNQISILLNIVGVSCKRHGMLRNARLEQITKTLDCGEIETGSGLNQEMGLPRPCDTRWGSYYKTICNIIAMYPSIHEVIVTLGDDTLHRADWTKIHFMVGAFESFEFVFVAHLMYVILGYTNELSECLQRREQDILNVISLVNVAKRRMQQLRSDGWDKFLERVTLFCTKHGFEVPAMEDNYVPYGKSARYARNQTNDDHFRREVYIGVIDQISQELDYRFDEINMELLSCMSAFNPSNSYASFDAQKIRRLADFYPHDIFGSDLLRLELQLENYIDVIRGDDRFKDIHSLVDLSVKLVETNMHTFYDMVYLLLKLVLVLPVATASVERVFSALNTVKTKKRNKIGDSVLDDCLVTFIERDIFFEVDEADIMETFMSIRHRRPDKDKDKNNHN</sequence>
<dbReference type="Pfam" id="PF14291">
    <property type="entry name" value="DUF4371"/>
    <property type="match status" value="1"/>
</dbReference>
<evidence type="ECO:0000313" key="2">
    <source>
        <dbReference type="EMBL" id="KAG2651487.1"/>
    </source>
</evidence>
<dbReference type="InterPro" id="IPR006580">
    <property type="entry name" value="Znf_TTF"/>
</dbReference>
<dbReference type="Proteomes" id="UP000823388">
    <property type="component" value="Chromosome 1N"/>
</dbReference>
<protein>
    <recommendedName>
        <fullName evidence="1">TTF-type domain-containing protein</fullName>
    </recommendedName>
</protein>
<name>A0A8T0WYK5_PANVG</name>
<comment type="caution">
    <text evidence="2">The sequence shown here is derived from an EMBL/GenBank/DDBJ whole genome shotgun (WGS) entry which is preliminary data.</text>
</comment>
<dbReference type="PANTHER" id="PTHR11697:SF230">
    <property type="entry name" value="ZINC FINGER, MYM DOMAIN CONTAINING 1"/>
    <property type="match status" value="1"/>
</dbReference>
<dbReference type="Pfam" id="PF05699">
    <property type="entry name" value="Dimer_Tnp_hAT"/>
    <property type="match status" value="1"/>
</dbReference>
<dbReference type="EMBL" id="CM029038">
    <property type="protein sequence ID" value="KAG2651487.1"/>
    <property type="molecule type" value="Genomic_DNA"/>
</dbReference>
<evidence type="ECO:0000259" key="1">
    <source>
        <dbReference type="SMART" id="SM00597"/>
    </source>
</evidence>
<keyword evidence="3" id="KW-1185">Reference proteome</keyword>
<gene>
    <name evidence="2" type="ORF">PVAP13_1NG298719</name>
</gene>
<dbReference type="SUPFAM" id="SSF53098">
    <property type="entry name" value="Ribonuclease H-like"/>
    <property type="match status" value="1"/>
</dbReference>
<dbReference type="AlphaFoldDB" id="A0A8T0WYK5"/>